<dbReference type="PROSITE" id="PS50003">
    <property type="entry name" value="PH_DOMAIN"/>
    <property type="match status" value="1"/>
</dbReference>
<evidence type="ECO:0000259" key="1">
    <source>
        <dbReference type="PROSITE" id="PS50003"/>
    </source>
</evidence>
<proteinExistence type="predicted"/>
<evidence type="ECO:0000313" key="3">
    <source>
        <dbReference type="Proteomes" id="UP000822369"/>
    </source>
</evidence>
<organism evidence="2 3">
    <name type="scientific">Nothobranchius furzeri</name>
    <name type="common">Turquoise killifish</name>
    <dbReference type="NCBI Taxonomy" id="105023"/>
    <lineage>
        <taxon>Eukaryota</taxon>
        <taxon>Metazoa</taxon>
        <taxon>Chordata</taxon>
        <taxon>Craniata</taxon>
        <taxon>Vertebrata</taxon>
        <taxon>Euteleostomi</taxon>
        <taxon>Actinopterygii</taxon>
        <taxon>Neopterygii</taxon>
        <taxon>Teleostei</taxon>
        <taxon>Neoteleostei</taxon>
        <taxon>Acanthomorphata</taxon>
        <taxon>Ovalentaria</taxon>
        <taxon>Atherinomorphae</taxon>
        <taxon>Cyprinodontiformes</taxon>
        <taxon>Nothobranchiidae</taxon>
        <taxon>Nothobranchius</taxon>
    </lineage>
</organism>
<dbReference type="SUPFAM" id="SSF50729">
    <property type="entry name" value="PH domain-like"/>
    <property type="match status" value="1"/>
</dbReference>
<dbReference type="InterPro" id="IPR001849">
    <property type="entry name" value="PH_domain"/>
</dbReference>
<dbReference type="KEGG" id="nfu:107376598"/>
<protein>
    <submittedName>
        <fullName evidence="2">LOC107376598-like protein</fullName>
    </submittedName>
</protein>
<dbReference type="EMBL" id="JAAVVJ010000006">
    <property type="protein sequence ID" value="KAF7221104.1"/>
    <property type="molecule type" value="Genomic_DNA"/>
</dbReference>
<sequence>MSLDGTKLLFEGFLQKRKDTLKIRWVTYWFRLQNTTLFFYTKKNGGATHLRGHYYIFRVQSVREIKKNDRKPFLFEIIMMNGKRKILAAETADLRKEWVGHLWQAMQMSSSGIYDPGITEFDLYDRERLNSDSVMEVVPLRPMSTFSTSEHIYAETGGISLPSCVHEEEDSNEDLYQNVKQPLDRRVNAPQPSGHLRCEENKPEELYDVLPSRTSRCEAPEAEMDEVVYDFPASYKDPTEQQENIYDVPSCVFRRSCDLTEDDQMEEETYWMI</sequence>
<gene>
    <name evidence="2" type="ORF">G4P62_003533</name>
</gene>
<reference evidence="2" key="1">
    <citation type="submission" date="2020-03" db="EMBL/GenBank/DDBJ databases">
        <title>Intra-Species Differences in Population Size shape Life History and Genome Evolution.</title>
        <authorList>
            <person name="Willemsen D."/>
            <person name="Cui R."/>
            <person name="Valenzano D.R."/>
        </authorList>
    </citation>
    <scope>NUCLEOTIDE SEQUENCE</scope>
    <source>
        <strain evidence="2">GRZ</strain>
        <tissue evidence="2">Whole</tissue>
    </source>
</reference>
<dbReference type="Proteomes" id="UP000822369">
    <property type="component" value="Chromosome 6"/>
</dbReference>
<feature type="domain" description="PH" evidence="1">
    <location>
        <begin position="7"/>
        <end position="107"/>
    </location>
</feature>
<evidence type="ECO:0000313" key="2">
    <source>
        <dbReference type="EMBL" id="KAF7221104.1"/>
    </source>
</evidence>
<dbReference type="Gene3D" id="2.30.29.30">
    <property type="entry name" value="Pleckstrin-homology domain (PH domain)/Phosphotyrosine-binding domain (PTB)"/>
    <property type="match status" value="1"/>
</dbReference>
<dbReference type="Pfam" id="PF00169">
    <property type="entry name" value="PH"/>
    <property type="match status" value="1"/>
</dbReference>
<dbReference type="CDD" id="cd00821">
    <property type="entry name" value="PH"/>
    <property type="match status" value="1"/>
</dbReference>
<dbReference type="SMART" id="SM00233">
    <property type="entry name" value="PH"/>
    <property type="match status" value="1"/>
</dbReference>
<dbReference type="OrthoDB" id="9942268at2759"/>
<accession>A0A9D2YKK0</accession>
<dbReference type="InterPro" id="IPR011993">
    <property type="entry name" value="PH-like_dom_sf"/>
</dbReference>
<comment type="caution">
    <text evidence="2">The sequence shown here is derived from an EMBL/GenBank/DDBJ whole genome shotgun (WGS) entry which is preliminary data.</text>
</comment>
<name>A0A9D2YKK0_NOTFU</name>
<dbReference type="AlphaFoldDB" id="A0A9D2YKK0"/>
<dbReference type="OMA" id="HLRCEEN"/>